<dbReference type="GO" id="GO:0046872">
    <property type="term" value="F:metal ion binding"/>
    <property type="evidence" value="ECO:0007669"/>
    <property type="project" value="UniProtKB-KW"/>
</dbReference>
<comment type="similarity">
    <text evidence="9">Belongs to the MntA antitoxin family.</text>
</comment>
<evidence type="ECO:0000256" key="4">
    <source>
        <dbReference type="ARBA" id="ARBA00022695"/>
    </source>
</evidence>
<keyword evidence="2" id="KW-1277">Toxin-antitoxin system</keyword>
<reference evidence="11" key="1">
    <citation type="journal article" date="2020" name="mSystems">
        <title>Genome- and Community-Level Interaction Insights into Carbon Utilization and Element Cycling Functions of Hydrothermarchaeota in Hydrothermal Sediment.</title>
        <authorList>
            <person name="Zhou Z."/>
            <person name="Liu Y."/>
            <person name="Xu W."/>
            <person name="Pan J."/>
            <person name="Luo Z.H."/>
            <person name="Li M."/>
        </authorList>
    </citation>
    <scope>NUCLEOTIDE SEQUENCE [LARGE SCALE GENOMIC DNA]</scope>
    <source>
        <strain evidence="11">SpSt-114</strain>
    </source>
</reference>
<protein>
    <submittedName>
        <fullName evidence="11">Nucleotidyltransferase</fullName>
    </submittedName>
</protein>
<gene>
    <name evidence="11" type="ORF">ENN04_05550</name>
</gene>
<keyword evidence="5" id="KW-0479">Metal-binding</keyword>
<evidence type="ECO:0000256" key="9">
    <source>
        <dbReference type="ARBA" id="ARBA00038276"/>
    </source>
</evidence>
<dbReference type="InterPro" id="IPR002934">
    <property type="entry name" value="Polymerase_NTP_transf_dom"/>
</dbReference>
<dbReference type="CDD" id="cd05403">
    <property type="entry name" value="NT_KNTase_like"/>
    <property type="match status" value="1"/>
</dbReference>
<proteinExistence type="inferred from homology"/>
<evidence type="ECO:0000256" key="3">
    <source>
        <dbReference type="ARBA" id="ARBA00022679"/>
    </source>
</evidence>
<keyword evidence="8" id="KW-0460">Magnesium</keyword>
<dbReference type="Pfam" id="PF01909">
    <property type="entry name" value="NTP_transf_2"/>
    <property type="match status" value="1"/>
</dbReference>
<evidence type="ECO:0000313" key="11">
    <source>
        <dbReference type="EMBL" id="HHO74090.1"/>
    </source>
</evidence>
<keyword evidence="7" id="KW-0067">ATP-binding</keyword>
<dbReference type="PANTHER" id="PTHR33571">
    <property type="entry name" value="SSL8005 PROTEIN"/>
    <property type="match status" value="1"/>
</dbReference>
<evidence type="ECO:0000256" key="1">
    <source>
        <dbReference type="ARBA" id="ARBA00001946"/>
    </source>
</evidence>
<feature type="domain" description="Polymerase nucleotidyl transferase" evidence="10">
    <location>
        <begin position="12"/>
        <end position="85"/>
    </location>
</feature>
<comment type="caution">
    <text evidence="11">The sequence shown here is derived from an EMBL/GenBank/DDBJ whole genome shotgun (WGS) entry which is preliminary data.</text>
</comment>
<evidence type="ECO:0000256" key="2">
    <source>
        <dbReference type="ARBA" id="ARBA00022649"/>
    </source>
</evidence>
<dbReference type="GO" id="GO:0016779">
    <property type="term" value="F:nucleotidyltransferase activity"/>
    <property type="evidence" value="ECO:0007669"/>
    <property type="project" value="UniProtKB-KW"/>
</dbReference>
<dbReference type="Gene3D" id="3.30.460.10">
    <property type="entry name" value="Beta Polymerase, domain 2"/>
    <property type="match status" value="1"/>
</dbReference>
<name>A0A7C5WZ72_9AQUI</name>
<sequence>MRTLEEIKRIIAEHKEEIRQKYGIVILGVFGSYARGEQKETSDVDILVELEKPVGLEFYEFWDYIENLLGTKADVLTLTALKQKTPLWEKIKGDIVYV</sequence>
<evidence type="ECO:0000256" key="5">
    <source>
        <dbReference type="ARBA" id="ARBA00022723"/>
    </source>
</evidence>
<keyword evidence="3 11" id="KW-0808">Transferase</keyword>
<evidence type="ECO:0000256" key="7">
    <source>
        <dbReference type="ARBA" id="ARBA00022840"/>
    </source>
</evidence>
<dbReference type="InterPro" id="IPR043519">
    <property type="entry name" value="NT_sf"/>
</dbReference>
<dbReference type="InterPro" id="IPR052038">
    <property type="entry name" value="Type-VII_TA_antitoxin"/>
</dbReference>
<dbReference type="EMBL" id="DSAC01000068">
    <property type="protein sequence ID" value="HHO74090.1"/>
    <property type="molecule type" value="Genomic_DNA"/>
</dbReference>
<organism evidence="11">
    <name type="scientific">Thermocrinis ruber</name>
    <dbReference type="NCBI Taxonomy" id="75906"/>
    <lineage>
        <taxon>Bacteria</taxon>
        <taxon>Pseudomonadati</taxon>
        <taxon>Aquificota</taxon>
        <taxon>Aquificia</taxon>
        <taxon>Aquificales</taxon>
        <taxon>Aquificaceae</taxon>
        <taxon>Thermocrinis</taxon>
    </lineage>
</organism>
<evidence type="ECO:0000256" key="8">
    <source>
        <dbReference type="ARBA" id="ARBA00022842"/>
    </source>
</evidence>
<evidence type="ECO:0000259" key="10">
    <source>
        <dbReference type="Pfam" id="PF01909"/>
    </source>
</evidence>
<keyword evidence="6" id="KW-0547">Nucleotide-binding</keyword>
<dbReference type="SUPFAM" id="SSF81301">
    <property type="entry name" value="Nucleotidyltransferase"/>
    <property type="match status" value="1"/>
</dbReference>
<comment type="cofactor">
    <cofactor evidence="1">
        <name>Mg(2+)</name>
        <dbReference type="ChEBI" id="CHEBI:18420"/>
    </cofactor>
</comment>
<dbReference type="GO" id="GO:0005524">
    <property type="term" value="F:ATP binding"/>
    <property type="evidence" value="ECO:0007669"/>
    <property type="project" value="UniProtKB-KW"/>
</dbReference>
<dbReference type="PANTHER" id="PTHR33571:SF14">
    <property type="entry name" value="PROTEIN ADENYLYLTRANSFERASE MJ0435-RELATED"/>
    <property type="match status" value="1"/>
</dbReference>
<dbReference type="AlphaFoldDB" id="A0A7C5WZ72"/>
<accession>A0A7C5WZ72</accession>
<keyword evidence="4" id="KW-0548">Nucleotidyltransferase</keyword>
<evidence type="ECO:0000256" key="6">
    <source>
        <dbReference type="ARBA" id="ARBA00022741"/>
    </source>
</evidence>